<feature type="compositionally biased region" description="Basic and acidic residues" evidence="7">
    <location>
        <begin position="130"/>
        <end position="146"/>
    </location>
</feature>
<comment type="caution">
    <text evidence="11">The sequence shown here is derived from an EMBL/GenBank/DDBJ whole genome shotgun (WGS) entry which is preliminary data.</text>
</comment>
<feature type="compositionally biased region" description="Basic residues" evidence="7">
    <location>
        <begin position="85"/>
        <end position="94"/>
    </location>
</feature>
<feature type="domain" description="Man1/Src1-like C-terminal" evidence="9">
    <location>
        <begin position="333"/>
        <end position="645"/>
    </location>
</feature>
<dbReference type="InterPro" id="IPR044780">
    <property type="entry name" value="Heh2/Src1"/>
</dbReference>
<evidence type="ECO:0000313" key="12">
    <source>
        <dbReference type="Proteomes" id="UP001447188"/>
    </source>
</evidence>
<dbReference type="InterPro" id="IPR018996">
    <property type="entry name" value="Man1/Src1-like_C"/>
</dbReference>
<feature type="transmembrane region" description="Helical" evidence="8">
    <location>
        <begin position="323"/>
        <end position="343"/>
    </location>
</feature>
<feature type="compositionally biased region" description="Polar residues" evidence="7">
    <location>
        <begin position="189"/>
        <end position="202"/>
    </location>
</feature>
<organism evidence="11 12">
    <name type="scientific">Discina gigas</name>
    <dbReference type="NCBI Taxonomy" id="1032678"/>
    <lineage>
        <taxon>Eukaryota</taxon>
        <taxon>Fungi</taxon>
        <taxon>Dikarya</taxon>
        <taxon>Ascomycota</taxon>
        <taxon>Pezizomycotina</taxon>
        <taxon>Pezizomycetes</taxon>
        <taxon>Pezizales</taxon>
        <taxon>Discinaceae</taxon>
        <taxon>Discina</taxon>
    </lineage>
</organism>
<dbReference type="PANTHER" id="PTHR47808:SF2">
    <property type="entry name" value="LEM DOMAIN-CONTAINING PROTEIN 2"/>
    <property type="match status" value="1"/>
</dbReference>
<dbReference type="InterPro" id="IPR036361">
    <property type="entry name" value="SAP_dom_sf"/>
</dbReference>
<evidence type="ECO:0000259" key="10">
    <source>
        <dbReference type="Pfam" id="PF12949"/>
    </source>
</evidence>
<keyword evidence="2" id="KW-0597">Phosphoprotein</keyword>
<feature type="compositionally biased region" description="Acidic residues" evidence="7">
    <location>
        <begin position="286"/>
        <end position="304"/>
    </location>
</feature>
<dbReference type="CDD" id="cd12935">
    <property type="entry name" value="LEM_like"/>
    <property type="match status" value="1"/>
</dbReference>
<keyword evidence="12" id="KW-1185">Reference proteome</keyword>
<dbReference type="Gene3D" id="1.10.10.1180">
    <property type="entry name" value="MAN1, winged-helix domain"/>
    <property type="match status" value="1"/>
</dbReference>
<protein>
    <submittedName>
        <fullName evidence="11">Inner nuclear membrane protein enriched at telomere/subtelomere region</fullName>
    </submittedName>
</protein>
<evidence type="ECO:0000256" key="3">
    <source>
        <dbReference type="ARBA" id="ARBA00022692"/>
    </source>
</evidence>
<keyword evidence="3 8" id="KW-0812">Transmembrane</keyword>
<dbReference type="InterPro" id="IPR041885">
    <property type="entry name" value="MAN1_winged_helix_dom"/>
</dbReference>
<comment type="subcellular location">
    <subcellularLocation>
        <location evidence="1">Nucleus inner membrane</location>
    </subcellularLocation>
</comment>
<sequence>MEDPEYLQPGFDPATLKVAELRGILLEHNIDYPSSAKKAHLVALFTQHIASKARQILKTRSNVKPSGRGIIDVVPGTNPPVGATPRRRSSRHATRTGTVDTDEEEEREPASVRPQKRSASVKRVSGKHNRGPETDKSEFEDQEPPKSIRKTRRSVARQSIIPKAESPGLPPPELKYEDSDEEVDEPVFSSHNPFQSGSSPATKSPDRVDRRKTMQSIPSEKRRKSISTRRRSDFSVTRRESERDTTYAPADTYAVPSSNKFEVPLARLRGYRNGGASNAVIKREEGEDEYSLEPGEEFTPEGAEEVAQQTGPIVRRRQGAQNAAGTSMLWAIVLAIMSAYFMWWRKEKMEVGYCGYGKLDMQTIDPDWTSLIRPQCEPCPPNAICKPNCEAECKDDYVLVPNPFSFGGLVPLPPTCEPDSEKLRRIAILSDEAIRVLRERAADVECGEASMGKDEEAGVSEADLRQVLYDLKAPSLSDAQFSELWRNALEDVSNREEVVYNKDSHNVTYLRSTSLASIPLGCAVRKSITGSMARYRIELTGIIIVIGILARLRTLVASKRTYQGTVTKLVHIALQHLTQHAAENPVEPWIGTVQLRDQVLQHEFNADRRRELWDGVQKIVEMNSNVRAGEREISGEVMRVWTWIGGRVGVVGLREVADVAKGSARWAEYSRVVA</sequence>
<keyword evidence="4 8" id="KW-1133">Transmembrane helix</keyword>
<evidence type="ECO:0000256" key="2">
    <source>
        <dbReference type="ARBA" id="ARBA00022553"/>
    </source>
</evidence>
<name>A0ABR3GXC1_9PEZI</name>
<dbReference type="PANTHER" id="PTHR47808">
    <property type="entry name" value="INNER NUCLEAR MEMBRANE PROTEIN HEH2-RELATED"/>
    <property type="match status" value="1"/>
</dbReference>
<evidence type="ECO:0000256" key="5">
    <source>
        <dbReference type="ARBA" id="ARBA00023136"/>
    </source>
</evidence>
<accession>A0ABR3GXC1</accession>
<dbReference type="Gene3D" id="1.10.720.30">
    <property type="entry name" value="SAP domain"/>
    <property type="match status" value="1"/>
</dbReference>
<feature type="transmembrane region" description="Helical" evidence="8">
    <location>
        <begin position="535"/>
        <end position="552"/>
    </location>
</feature>
<keyword evidence="6" id="KW-0539">Nucleus</keyword>
<evidence type="ECO:0000259" key="9">
    <source>
        <dbReference type="Pfam" id="PF09402"/>
    </source>
</evidence>
<feature type="region of interest" description="Disordered" evidence="7">
    <location>
        <begin position="285"/>
        <end position="309"/>
    </location>
</feature>
<evidence type="ECO:0000313" key="11">
    <source>
        <dbReference type="EMBL" id="KAL0640226.1"/>
    </source>
</evidence>
<dbReference type="Proteomes" id="UP001447188">
    <property type="component" value="Unassembled WGS sequence"/>
</dbReference>
<feature type="compositionally biased region" description="Basic residues" evidence="7">
    <location>
        <begin position="114"/>
        <end position="129"/>
    </location>
</feature>
<proteinExistence type="predicted"/>
<keyword evidence="5 8" id="KW-0472">Membrane</keyword>
<evidence type="ECO:0000256" key="8">
    <source>
        <dbReference type="SAM" id="Phobius"/>
    </source>
</evidence>
<feature type="domain" description="HeH/LEM" evidence="10">
    <location>
        <begin position="13"/>
        <end position="46"/>
    </location>
</feature>
<evidence type="ECO:0000256" key="7">
    <source>
        <dbReference type="SAM" id="MobiDB-lite"/>
    </source>
</evidence>
<reference evidence="11 12" key="1">
    <citation type="submission" date="2024-02" db="EMBL/GenBank/DDBJ databases">
        <title>Discinaceae phylogenomics.</title>
        <authorList>
            <person name="Dirks A.C."/>
            <person name="James T.Y."/>
        </authorList>
    </citation>
    <scope>NUCLEOTIDE SEQUENCE [LARGE SCALE GENOMIC DNA]</scope>
    <source>
        <strain evidence="11 12">ACD0624</strain>
    </source>
</reference>
<feature type="compositionally biased region" description="Basic and acidic residues" evidence="7">
    <location>
        <begin position="230"/>
        <end position="245"/>
    </location>
</feature>
<dbReference type="InterPro" id="IPR025856">
    <property type="entry name" value="HeH/LEM_domain"/>
</dbReference>
<dbReference type="Pfam" id="PF09402">
    <property type="entry name" value="MSC"/>
    <property type="match status" value="1"/>
</dbReference>
<evidence type="ECO:0000256" key="6">
    <source>
        <dbReference type="ARBA" id="ARBA00023242"/>
    </source>
</evidence>
<dbReference type="Pfam" id="PF12949">
    <property type="entry name" value="HeH"/>
    <property type="match status" value="1"/>
</dbReference>
<feature type="region of interest" description="Disordered" evidence="7">
    <location>
        <begin position="60"/>
        <end position="252"/>
    </location>
</feature>
<evidence type="ECO:0000256" key="1">
    <source>
        <dbReference type="ARBA" id="ARBA00004540"/>
    </source>
</evidence>
<gene>
    <name evidence="11" type="primary">SRC1</name>
    <name evidence="11" type="ORF">Q9L58_000784</name>
</gene>
<dbReference type="EMBL" id="JBBBZM010000005">
    <property type="protein sequence ID" value="KAL0640226.1"/>
    <property type="molecule type" value="Genomic_DNA"/>
</dbReference>
<evidence type="ECO:0000256" key="4">
    <source>
        <dbReference type="ARBA" id="ARBA00022989"/>
    </source>
</evidence>